<feature type="region of interest" description="Disordered" evidence="1">
    <location>
        <begin position="1"/>
        <end position="30"/>
    </location>
</feature>
<dbReference type="Proteomes" id="UP000799778">
    <property type="component" value="Unassembled WGS sequence"/>
</dbReference>
<sequence length="1301" mass="145869">MNNDHQQFRSSFPDSPFSPRDAAYLPSSTTNSNNKTPFVSILPWRSKSPSYSAPSKQRRWTPAAFRPSVLILSIVLCWGLIAVLQYLLHISQRDGGIMFAPSISEFTFRQTFLSTHLPTIVALVFSIFWAWIDLQVKRLEPWYQLSKPGGSIGRESVLLSYPFDFLPVVPFSAVKNRHWAVFWASIGVVVVTWGIVPIQAGLFTTETIKTSAFSPFDISTNFIRAEAQNTTLDGRFIHSAHGIIWLNETMPPYMTRDYILQPFRKQSEGVVKVNETWTGETQLFGLDLSCETPVTVGEGTSKAYNTTGGCSWPADVASIGNQTIGPLYPNTNQSSTTDTKEFSGRYIGFWSTDFSDYYLERDCPMSQNHTFFVQFTRNKKREEDPPQNVTRLFCTPFYYYQNVTAKVDAGSLRPLSYESTGKKETLPSEWWDARYFENMMNEGGLAVTQARGALPMDQLPNQVEGLSRFPMSSTTVQQMVGFSIGVSNSSLENLLKPQELSLAYQTAYRIVFARSMADILDRKFSHVKQSSGNVEFVSGAVVVVPTFTYIVEGLLGFVSICSIALLWISLKRKWSIQSDPSTIAAIMSLVADNPALLHKFSLLDCTNKDEFDKLLEKERFELRQDDHGISLSEPEYQMQPGFRERSHTSDVRSQTRIRPREFGFVMVAPFLSLLTGLAVVIGVFWRISQPSGIVRPSDSAVVRQILENYIPTALATLIEPIWILVNRLLCMLQPLEELRHGRAYARRSLDLNYSSLPPQLVIFKALRSSHFKLAAVCLMALLANVLAVAFSGMFNEQSIQINHGTIFNAPYMSKFVSVDGQIGPNIGRTKLSEYEPTGAWAGGDGLDIFLSVESHYQAGTALPPWTGDKYFYIPYTNGSALNSDGFKATTDAFGAELDCVEIPAKDYTANMTREPQTERNSANFLMTIPDKDGQPVTCEAKEVPVSIGRGLVGIGRGEYGGCDTGRLSVEFVLALQAAGNASETEKETCARTNFLGWTRQQGDPCRFNGTITFSDDNARFVGCRSRLVAGTADVTIDRNEHVRQVSNMRRTSNLTQEFLEEHFSNDFNNVLEQGERYLFNSPQTRPIHNDSFAVDYINYFIIQDTKSRALIDPAAPLPDFETIKNHLYPIYSKMFAMWLGLNKDRLLVVRDQNINQLREGLITKAEIRIFLSRPMFFIAEIILAIYVIVGLVLYLWRPGKFLPRLPTCIATIITLFAASAAVRDMEGTSCMSKEERRSHLRGLGYRYGYGTFLGDRGKMHVGIEKEPLVKYTPVPGLLEKVQTGFSTKSRKVSSVDSGIGN</sequence>
<dbReference type="PANTHER" id="PTHR37544">
    <property type="entry name" value="SPRAY-RELATED"/>
    <property type="match status" value="1"/>
</dbReference>
<keyword evidence="2" id="KW-0472">Membrane</keyword>
<dbReference type="Pfam" id="PF11915">
    <property type="entry name" value="DUF3433"/>
    <property type="match status" value="2"/>
</dbReference>
<keyword evidence="2" id="KW-0812">Transmembrane</keyword>
<feature type="transmembrane region" description="Helical" evidence="2">
    <location>
        <begin position="547"/>
        <end position="568"/>
    </location>
</feature>
<dbReference type="OrthoDB" id="3248909at2759"/>
<feature type="transmembrane region" description="Helical" evidence="2">
    <location>
        <begin position="108"/>
        <end position="132"/>
    </location>
</feature>
<name>A0A6A5Y780_9PLEO</name>
<reference evidence="3" key="1">
    <citation type="journal article" date="2020" name="Stud. Mycol.">
        <title>101 Dothideomycetes genomes: a test case for predicting lifestyles and emergence of pathogens.</title>
        <authorList>
            <person name="Haridas S."/>
            <person name="Albert R."/>
            <person name="Binder M."/>
            <person name="Bloem J."/>
            <person name="Labutti K."/>
            <person name="Salamov A."/>
            <person name="Andreopoulos B."/>
            <person name="Baker S."/>
            <person name="Barry K."/>
            <person name="Bills G."/>
            <person name="Bluhm B."/>
            <person name="Cannon C."/>
            <person name="Castanera R."/>
            <person name="Culley D."/>
            <person name="Daum C."/>
            <person name="Ezra D."/>
            <person name="Gonzalez J."/>
            <person name="Henrissat B."/>
            <person name="Kuo A."/>
            <person name="Liang C."/>
            <person name="Lipzen A."/>
            <person name="Lutzoni F."/>
            <person name="Magnuson J."/>
            <person name="Mondo S."/>
            <person name="Nolan M."/>
            <person name="Ohm R."/>
            <person name="Pangilinan J."/>
            <person name="Park H.-J."/>
            <person name="Ramirez L."/>
            <person name="Alfaro M."/>
            <person name="Sun H."/>
            <person name="Tritt A."/>
            <person name="Yoshinaga Y."/>
            <person name="Zwiers L.-H."/>
            <person name="Turgeon B."/>
            <person name="Goodwin S."/>
            <person name="Spatafora J."/>
            <person name="Crous P."/>
            <person name="Grigoriev I."/>
        </authorList>
    </citation>
    <scope>NUCLEOTIDE SEQUENCE</scope>
    <source>
        <strain evidence="3">CBS 175.79</strain>
    </source>
</reference>
<keyword evidence="4" id="KW-1185">Reference proteome</keyword>
<organism evidence="3 4">
    <name type="scientific">Aaosphaeria arxii CBS 175.79</name>
    <dbReference type="NCBI Taxonomy" id="1450172"/>
    <lineage>
        <taxon>Eukaryota</taxon>
        <taxon>Fungi</taxon>
        <taxon>Dikarya</taxon>
        <taxon>Ascomycota</taxon>
        <taxon>Pezizomycotina</taxon>
        <taxon>Dothideomycetes</taxon>
        <taxon>Pleosporomycetidae</taxon>
        <taxon>Pleosporales</taxon>
        <taxon>Pleosporales incertae sedis</taxon>
        <taxon>Aaosphaeria</taxon>
    </lineage>
</organism>
<feature type="compositionally biased region" description="Low complexity" evidence="1">
    <location>
        <begin position="8"/>
        <end position="21"/>
    </location>
</feature>
<protein>
    <submittedName>
        <fullName evidence="3">Uncharacterized protein</fullName>
    </submittedName>
</protein>
<dbReference type="EMBL" id="ML978066">
    <property type="protein sequence ID" value="KAF2021412.1"/>
    <property type="molecule type" value="Genomic_DNA"/>
</dbReference>
<keyword evidence="2" id="KW-1133">Transmembrane helix</keyword>
<accession>A0A6A5Y780</accession>
<evidence type="ECO:0000256" key="1">
    <source>
        <dbReference type="SAM" id="MobiDB-lite"/>
    </source>
</evidence>
<feature type="transmembrane region" description="Helical" evidence="2">
    <location>
        <begin position="662"/>
        <end position="688"/>
    </location>
</feature>
<proteinExistence type="predicted"/>
<feature type="transmembrane region" description="Helical" evidence="2">
    <location>
        <begin position="773"/>
        <end position="794"/>
    </location>
</feature>
<dbReference type="InterPro" id="IPR021840">
    <property type="entry name" value="DUF3433"/>
</dbReference>
<dbReference type="GeneID" id="54284021"/>
<evidence type="ECO:0000256" key="2">
    <source>
        <dbReference type="SAM" id="Phobius"/>
    </source>
</evidence>
<feature type="transmembrane region" description="Helical" evidence="2">
    <location>
        <begin position="1175"/>
        <end position="1196"/>
    </location>
</feature>
<evidence type="ECO:0000313" key="3">
    <source>
        <dbReference type="EMBL" id="KAF2021412.1"/>
    </source>
</evidence>
<evidence type="ECO:0000313" key="4">
    <source>
        <dbReference type="Proteomes" id="UP000799778"/>
    </source>
</evidence>
<gene>
    <name evidence="3" type="ORF">BU24DRAFT_417075</name>
</gene>
<dbReference type="PANTHER" id="PTHR37544:SF3">
    <property type="entry name" value="SPRAY"/>
    <property type="match status" value="1"/>
</dbReference>
<feature type="transmembrane region" description="Helical" evidence="2">
    <location>
        <begin position="180"/>
        <end position="203"/>
    </location>
</feature>
<dbReference type="RefSeq" id="XP_033389751.1">
    <property type="nucleotide sequence ID" value="XM_033526624.1"/>
</dbReference>
<feature type="transmembrane region" description="Helical" evidence="2">
    <location>
        <begin position="68"/>
        <end position="88"/>
    </location>
</feature>